<evidence type="ECO:0000313" key="1">
    <source>
        <dbReference type="EMBL" id="KZT53315.1"/>
    </source>
</evidence>
<dbReference type="Proteomes" id="UP000076842">
    <property type="component" value="Unassembled WGS sequence"/>
</dbReference>
<reference evidence="1 2" key="1">
    <citation type="journal article" date="2016" name="Mol. Biol. Evol.">
        <title>Comparative Genomics of Early-Diverging Mushroom-Forming Fungi Provides Insights into the Origins of Lignocellulose Decay Capabilities.</title>
        <authorList>
            <person name="Nagy L.G."/>
            <person name="Riley R."/>
            <person name="Tritt A."/>
            <person name="Adam C."/>
            <person name="Daum C."/>
            <person name="Floudas D."/>
            <person name="Sun H."/>
            <person name="Yadav J.S."/>
            <person name="Pangilinan J."/>
            <person name="Larsson K.H."/>
            <person name="Matsuura K."/>
            <person name="Barry K."/>
            <person name="Labutti K."/>
            <person name="Kuo R."/>
            <person name="Ohm R.A."/>
            <person name="Bhattacharya S.S."/>
            <person name="Shirouzu T."/>
            <person name="Yoshinaga Y."/>
            <person name="Martin F.M."/>
            <person name="Grigoriev I.V."/>
            <person name="Hibbett D.S."/>
        </authorList>
    </citation>
    <scope>NUCLEOTIDE SEQUENCE [LARGE SCALE GENOMIC DNA]</scope>
    <source>
        <strain evidence="1 2">HHB12733</strain>
    </source>
</reference>
<accession>A0A165DQJ6</accession>
<protein>
    <submittedName>
        <fullName evidence="1">Uncharacterized protein</fullName>
    </submittedName>
</protein>
<gene>
    <name evidence="1" type="ORF">CALCODRAFT_55405</name>
</gene>
<evidence type="ECO:0000313" key="2">
    <source>
        <dbReference type="Proteomes" id="UP000076842"/>
    </source>
</evidence>
<keyword evidence="2" id="KW-1185">Reference proteome</keyword>
<organism evidence="1 2">
    <name type="scientific">Calocera cornea HHB12733</name>
    <dbReference type="NCBI Taxonomy" id="1353952"/>
    <lineage>
        <taxon>Eukaryota</taxon>
        <taxon>Fungi</taxon>
        <taxon>Dikarya</taxon>
        <taxon>Basidiomycota</taxon>
        <taxon>Agaricomycotina</taxon>
        <taxon>Dacrymycetes</taxon>
        <taxon>Dacrymycetales</taxon>
        <taxon>Dacrymycetaceae</taxon>
        <taxon>Calocera</taxon>
    </lineage>
</organism>
<dbReference type="InParanoid" id="A0A165DQJ6"/>
<name>A0A165DQJ6_9BASI</name>
<dbReference type="AlphaFoldDB" id="A0A165DQJ6"/>
<sequence>MDNDIVNSFETSDLGIMFDNFDHSAASYAALLGVHYGAHTGDGGDGSVPPDLLGEIFLFEDMQDFLGDMGGVALSVRTECYEPLTDAGGQVQIGNATDDRHLTSTDTAQSSAGPALIHRPIQAGSAYLELVTSELEDNYGGGMPLSSETQLRISSLVAKAPTYLISDWGVSLEGAMGWANALDDLIGVALTFHQQGVLTQDTASAIGECLLSNSALAHGMYMQDQALWQLIASTRAKFETVFDPDDRTKFKGITIRPWARVPMDMEPAV</sequence>
<dbReference type="EMBL" id="KV424041">
    <property type="protein sequence ID" value="KZT53315.1"/>
    <property type="molecule type" value="Genomic_DNA"/>
</dbReference>
<proteinExistence type="predicted"/>